<dbReference type="GO" id="GO:0003700">
    <property type="term" value="F:DNA-binding transcription factor activity"/>
    <property type="evidence" value="ECO:0007669"/>
    <property type="project" value="InterPro"/>
</dbReference>
<proteinExistence type="predicted"/>
<dbReference type="Pfam" id="PF08279">
    <property type="entry name" value="HTH_11"/>
    <property type="match status" value="1"/>
</dbReference>
<dbReference type="InterPro" id="IPR013196">
    <property type="entry name" value="HTH_11"/>
</dbReference>
<dbReference type="PATRIC" id="fig|52.7.peg.3076"/>
<dbReference type="InterPro" id="IPR051534">
    <property type="entry name" value="CBASS_pafABC_assoc_protein"/>
</dbReference>
<protein>
    <submittedName>
        <fullName evidence="4">Transcriptional regulator</fullName>
    </submittedName>
</protein>
<dbReference type="PROSITE" id="PS51000">
    <property type="entry name" value="HTH_DEOR_2"/>
    <property type="match status" value="1"/>
</dbReference>
<keyword evidence="2" id="KW-0804">Transcription</keyword>
<name>A0A0K1EDL3_CHOCO</name>
<dbReference type="SUPFAM" id="SSF46785">
    <property type="entry name" value="Winged helix' DNA-binding domain"/>
    <property type="match status" value="1"/>
</dbReference>
<evidence type="ECO:0000256" key="1">
    <source>
        <dbReference type="ARBA" id="ARBA00023015"/>
    </source>
</evidence>
<dbReference type="Proteomes" id="UP000067626">
    <property type="component" value="Chromosome"/>
</dbReference>
<dbReference type="Pfam" id="PF25583">
    <property type="entry name" value="WCX"/>
    <property type="match status" value="1"/>
</dbReference>
<keyword evidence="1" id="KW-0805">Transcription regulation</keyword>
<dbReference type="InterPro" id="IPR036388">
    <property type="entry name" value="WH-like_DNA-bd_sf"/>
</dbReference>
<dbReference type="RefSeq" id="WP_050430855.1">
    <property type="nucleotide sequence ID" value="NZ_CP012159.1"/>
</dbReference>
<feature type="domain" description="HTH deoR-type" evidence="3">
    <location>
        <begin position="2"/>
        <end position="61"/>
    </location>
</feature>
<dbReference type="STRING" id="52.CMC5_028010"/>
<evidence type="ECO:0000259" key="3">
    <source>
        <dbReference type="PROSITE" id="PS51000"/>
    </source>
</evidence>
<dbReference type="PANTHER" id="PTHR34580">
    <property type="match status" value="1"/>
</dbReference>
<dbReference type="OrthoDB" id="9787242at2"/>
<evidence type="ECO:0000313" key="4">
    <source>
        <dbReference type="EMBL" id="AKT38653.1"/>
    </source>
</evidence>
<accession>A0A0K1EDL3</accession>
<dbReference type="AlphaFoldDB" id="A0A0K1EDL3"/>
<dbReference type="PANTHER" id="PTHR34580:SF1">
    <property type="entry name" value="PROTEIN PAFC"/>
    <property type="match status" value="1"/>
</dbReference>
<dbReference type="InterPro" id="IPR057727">
    <property type="entry name" value="WCX_dom"/>
</dbReference>
<evidence type="ECO:0000256" key="2">
    <source>
        <dbReference type="ARBA" id="ARBA00023163"/>
    </source>
</evidence>
<organism evidence="4 5">
    <name type="scientific">Chondromyces crocatus</name>
    <dbReference type="NCBI Taxonomy" id="52"/>
    <lineage>
        <taxon>Bacteria</taxon>
        <taxon>Pseudomonadati</taxon>
        <taxon>Myxococcota</taxon>
        <taxon>Polyangia</taxon>
        <taxon>Polyangiales</taxon>
        <taxon>Polyangiaceae</taxon>
        <taxon>Chondromyces</taxon>
    </lineage>
</organism>
<dbReference type="KEGG" id="ccro:CMC5_028010"/>
<dbReference type="InterPro" id="IPR036390">
    <property type="entry name" value="WH_DNA-bd_sf"/>
</dbReference>
<gene>
    <name evidence="4" type="ORF">CMC5_028010</name>
</gene>
<dbReference type="PROSITE" id="PS52050">
    <property type="entry name" value="WYL"/>
    <property type="match status" value="1"/>
</dbReference>
<keyword evidence="5" id="KW-1185">Reference proteome</keyword>
<dbReference type="Pfam" id="PF13280">
    <property type="entry name" value="WYL"/>
    <property type="match status" value="1"/>
</dbReference>
<sequence>MRADRLVSLMMLLQSRRRATACELARELEVSVRTIYRDVDALSASGVPVCVSRGPHGGVSLLAGWRTSLTGLTRGEVEALAGVGQPGALVDLGLEEALQSGLRKVAAALPAGQQPEAARARERLFVDGSSWFQEREEVPHLGVLRDAVWEDRKVALTYRDFEGAESERVVEPLGLVIKVERWYLVAGTEKGVSVFRGGRVAGARALEERFVRPAGFELAGFWKGWCARFAEKRATYEVTVRVWGEGEEALGAARGAGDRERIQAAAREADGSKLVTVDFEREAIAVAQLVELAGMGGGVEVVAPEGLRRRLGAMGEALWGMYGGAGAEGKWGRARVGRAGEGEGRGLVGALGEG</sequence>
<dbReference type="InterPro" id="IPR026881">
    <property type="entry name" value="WYL_dom"/>
</dbReference>
<dbReference type="EMBL" id="CP012159">
    <property type="protein sequence ID" value="AKT38653.1"/>
    <property type="molecule type" value="Genomic_DNA"/>
</dbReference>
<evidence type="ECO:0000313" key="5">
    <source>
        <dbReference type="Proteomes" id="UP000067626"/>
    </source>
</evidence>
<dbReference type="Gene3D" id="1.10.10.10">
    <property type="entry name" value="Winged helix-like DNA-binding domain superfamily/Winged helix DNA-binding domain"/>
    <property type="match status" value="1"/>
</dbReference>
<reference evidence="4 5" key="1">
    <citation type="submission" date="2015-07" db="EMBL/GenBank/DDBJ databases">
        <title>Genome analysis of myxobacterium Chondromyces crocatus Cm c5 reveals a high potential for natural compound synthesis and the genetic basis for the loss of fruiting body formation.</title>
        <authorList>
            <person name="Zaburannyi N."/>
            <person name="Bunk B."/>
            <person name="Maier J."/>
            <person name="Overmann J."/>
            <person name="Mueller R."/>
        </authorList>
    </citation>
    <scope>NUCLEOTIDE SEQUENCE [LARGE SCALE GENOMIC DNA]</scope>
    <source>
        <strain evidence="4 5">Cm c5</strain>
    </source>
</reference>
<dbReference type="InterPro" id="IPR001034">
    <property type="entry name" value="DeoR_HTH"/>
</dbReference>